<dbReference type="GeneID" id="94836790"/>
<sequence>MQGQQLHYINRINYFSAIDQLKQRMPPQNLRTYLSQVLKDEPNNFHPSSPTEQELNSEYLKICPKRQVEIPSFKQTFDEYLNAVKLNLPTDKYVAFLRYLSLYIAGKLPHDVFIRLFLNFFRGENLMNLTVIQYLPSFLSSLSCSTFFTHKINLPAAIQDKFAVETLMNITSSISSTQVSKTVSKCLTCLSIGLISKDIAKDWLSHFFKPEIIEKLDEIDDFSYLHPSRFPHELILCPEFSSTDNSTSICQQFVEYEASLKPFSTYKPAVRELCEVKMRGLRKAIRKLADGIKLTPDELFFAYGNYAYSVADLVLDCSSLILEHLGDAYEQTQQTLFKILHHQMKQFEPSNPEFRYTFKRLLKHETYAFHYQLPGSRKIDFGKRSAANVAFSIVYDFSNSFFKEKEAKIIKRGLNLISALINPENMEKVYVVDEKQIFVIVYLAAIARLALEAGNTDEVLISPEGSIVQMEQTSEFGKKLILLPKQVKTPEGLRDFFPEFAFQHIDLHITRAVRQLIQLDDELPEYPEELSSSYIITTMQQHEDETGFSITCTSAFSPCFIEFAPDNSDESSMLGFISDKEI</sequence>
<accession>A0A1J4KD84</accession>
<dbReference type="Proteomes" id="UP000179807">
    <property type="component" value="Unassembled WGS sequence"/>
</dbReference>
<keyword evidence="2" id="KW-1185">Reference proteome</keyword>
<dbReference type="RefSeq" id="XP_068362535.1">
    <property type="nucleotide sequence ID" value="XM_068502086.1"/>
</dbReference>
<protein>
    <submittedName>
        <fullName evidence="1">Uncharacterized protein</fullName>
    </submittedName>
</protein>
<dbReference type="VEuPathDB" id="TrichDB:TRFO_21612"/>
<evidence type="ECO:0000313" key="2">
    <source>
        <dbReference type="Proteomes" id="UP000179807"/>
    </source>
</evidence>
<evidence type="ECO:0000313" key="1">
    <source>
        <dbReference type="EMBL" id="OHT09399.1"/>
    </source>
</evidence>
<organism evidence="1 2">
    <name type="scientific">Tritrichomonas foetus</name>
    <dbReference type="NCBI Taxonomy" id="1144522"/>
    <lineage>
        <taxon>Eukaryota</taxon>
        <taxon>Metamonada</taxon>
        <taxon>Parabasalia</taxon>
        <taxon>Tritrichomonadida</taxon>
        <taxon>Tritrichomonadidae</taxon>
        <taxon>Tritrichomonas</taxon>
    </lineage>
</organism>
<reference evidence="1" key="1">
    <citation type="submission" date="2016-10" db="EMBL/GenBank/DDBJ databases">
        <authorList>
            <person name="Benchimol M."/>
            <person name="Almeida L.G."/>
            <person name="Vasconcelos A.T."/>
            <person name="Perreira-Neves A."/>
            <person name="Rosa I.A."/>
            <person name="Tasca T."/>
            <person name="Bogo M.R."/>
            <person name="de Souza W."/>
        </authorList>
    </citation>
    <scope>NUCLEOTIDE SEQUENCE [LARGE SCALE GENOMIC DNA]</scope>
    <source>
        <strain evidence="1">K</strain>
    </source>
</reference>
<name>A0A1J4KD84_9EUKA</name>
<dbReference type="EMBL" id="MLAK01000639">
    <property type="protein sequence ID" value="OHT09399.1"/>
    <property type="molecule type" value="Genomic_DNA"/>
</dbReference>
<comment type="caution">
    <text evidence="1">The sequence shown here is derived from an EMBL/GenBank/DDBJ whole genome shotgun (WGS) entry which is preliminary data.</text>
</comment>
<dbReference type="OrthoDB" id="10589972at2759"/>
<gene>
    <name evidence="1" type="ORF">TRFO_21612</name>
</gene>
<proteinExistence type="predicted"/>
<dbReference type="AlphaFoldDB" id="A0A1J4KD84"/>